<protein>
    <submittedName>
        <fullName evidence="5">Galactosyl transferase GMA12/MNN10 family-domain-containing protein</fullName>
    </submittedName>
</protein>
<comment type="caution">
    <text evidence="5">The sequence shown here is derived from an EMBL/GenBank/DDBJ whole genome shotgun (WGS) entry which is preliminary data.</text>
</comment>
<keyword evidence="2" id="KW-0328">Glycosyltransferase</keyword>
<dbReference type="GO" id="GO:0000136">
    <property type="term" value="C:mannan polymerase complex"/>
    <property type="evidence" value="ECO:0007669"/>
    <property type="project" value="TreeGrafter"/>
</dbReference>
<keyword evidence="4" id="KW-1133">Transmembrane helix</keyword>
<accession>A0AAJ0C9M9</accession>
<keyword evidence="6" id="KW-1185">Reference proteome</keyword>
<dbReference type="Proteomes" id="UP001244011">
    <property type="component" value="Unassembled WGS sequence"/>
</dbReference>
<dbReference type="RefSeq" id="XP_060288744.1">
    <property type="nucleotide sequence ID" value="XM_060426472.1"/>
</dbReference>
<evidence type="ECO:0000313" key="5">
    <source>
        <dbReference type="EMBL" id="KAK1772531.1"/>
    </source>
</evidence>
<dbReference type="Gene3D" id="3.90.550.10">
    <property type="entry name" value="Spore Coat Polysaccharide Biosynthesis Protein SpsA, Chain A"/>
    <property type="match status" value="1"/>
</dbReference>
<evidence type="ECO:0000256" key="2">
    <source>
        <dbReference type="ARBA" id="ARBA00022676"/>
    </source>
</evidence>
<feature type="transmembrane region" description="Helical" evidence="4">
    <location>
        <begin position="129"/>
        <end position="147"/>
    </location>
</feature>
<keyword evidence="4" id="KW-0472">Membrane</keyword>
<evidence type="ECO:0000256" key="4">
    <source>
        <dbReference type="SAM" id="Phobius"/>
    </source>
</evidence>
<keyword evidence="4" id="KW-0812">Transmembrane</keyword>
<dbReference type="Pfam" id="PF05637">
    <property type="entry name" value="Glyco_transf_34"/>
    <property type="match status" value="1"/>
</dbReference>
<dbReference type="EMBL" id="MU838997">
    <property type="protein sequence ID" value="KAK1772531.1"/>
    <property type="molecule type" value="Genomic_DNA"/>
</dbReference>
<evidence type="ECO:0000256" key="1">
    <source>
        <dbReference type="ARBA" id="ARBA00005664"/>
    </source>
</evidence>
<organism evidence="5 6">
    <name type="scientific">Phialemonium atrogriseum</name>
    <dbReference type="NCBI Taxonomy" id="1093897"/>
    <lineage>
        <taxon>Eukaryota</taxon>
        <taxon>Fungi</taxon>
        <taxon>Dikarya</taxon>
        <taxon>Ascomycota</taxon>
        <taxon>Pezizomycotina</taxon>
        <taxon>Sordariomycetes</taxon>
        <taxon>Sordariomycetidae</taxon>
        <taxon>Cephalothecales</taxon>
        <taxon>Cephalothecaceae</taxon>
        <taxon>Phialemonium</taxon>
    </lineage>
</organism>
<dbReference type="InterPro" id="IPR029044">
    <property type="entry name" value="Nucleotide-diphossugar_trans"/>
</dbReference>
<proteinExistence type="inferred from homology"/>
<dbReference type="PANTHER" id="PTHR31306:SF10">
    <property type="entry name" value="ALPHA-1,6-MANNOSYLTRANSFERASE MNN11-RELATED"/>
    <property type="match status" value="1"/>
</dbReference>
<name>A0AAJ0C9M9_9PEZI</name>
<dbReference type="FunFam" id="3.90.550.10:FF:000149">
    <property type="entry name" value="Alpha-1,6-mannosyltransferase subunit"/>
    <property type="match status" value="1"/>
</dbReference>
<keyword evidence="3 5" id="KW-0808">Transferase</keyword>
<dbReference type="GO" id="GO:0006487">
    <property type="term" value="P:protein N-linked glycosylation"/>
    <property type="evidence" value="ECO:0007669"/>
    <property type="project" value="TreeGrafter"/>
</dbReference>
<dbReference type="PANTHER" id="PTHR31306">
    <property type="entry name" value="ALPHA-1,6-MANNOSYLTRANSFERASE MNN11-RELATED"/>
    <property type="match status" value="1"/>
</dbReference>
<dbReference type="GeneID" id="85309659"/>
<sequence length="412" mass="47189">MALVEVLGNLVLVYCSAPQWVPNLLFVPRSYPSARALSPSVKSRTYSDIPTFYKPFCLDQRSFIDIPTYRSYGSHGSHPLDCYSASPRRFTSGQSHQKMHFAYPPRKNSTPPSFVPHSTKWAALRRRRMKVLALAGLAFVTFLYLIIRPGRGHAARKEYVPSGKPPAVLVTVLDQSHYSKAYLDEIKENRIQYAAKHGYETFFPKIGDYDLKGSPFSWTKVVAMRDTITRFPDCSYIWFLDQNSFIMNPQLTVEEHVMKASRLESLMIKDQPIVPPDSIIRTFTHLKGQDVDFVLTQDTEGLSAGSFLVRNGEWARFFLETWFDPIYRSYNFQKAEAHALEHIVQWHPTILSKLALVPQGTINSYNKPGFGHEYKPGDFAVRFHDCGKTSTKVCETEAERFTQQWRSAFSES</sequence>
<gene>
    <name evidence="5" type="ORF">QBC33DRAFT_521548</name>
</gene>
<comment type="similarity">
    <text evidence="1">Belongs to the glycosyltransferase 34 family.</text>
</comment>
<dbReference type="InterPro" id="IPR008630">
    <property type="entry name" value="Glyco_trans_34"/>
</dbReference>
<reference evidence="5" key="1">
    <citation type="submission" date="2023-06" db="EMBL/GenBank/DDBJ databases">
        <title>Genome-scale phylogeny and comparative genomics of the fungal order Sordariales.</title>
        <authorList>
            <consortium name="Lawrence Berkeley National Laboratory"/>
            <person name="Hensen N."/>
            <person name="Bonometti L."/>
            <person name="Westerberg I."/>
            <person name="Brannstrom I.O."/>
            <person name="Guillou S."/>
            <person name="Cros-Aarteil S."/>
            <person name="Calhoun S."/>
            <person name="Haridas S."/>
            <person name="Kuo A."/>
            <person name="Mondo S."/>
            <person name="Pangilinan J."/>
            <person name="Riley R."/>
            <person name="Labutti K."/>
            <person name="Andreopoulos B."/>
            <person name="Lipzen A."/>
            <person name="Chen C."/>
            <person name="Yanf M."/>
            <person name="Daum C."/>
            <person name="Ng V."/>
            <person name="Clum A."/>
            <person name="Steindorff A."/>
            <person name="Ohm R."/>
            <person name="Martin F."/>
            <person name="Silar P."/>
            <person name="Natvig D."/>
            <person name="Lalanne C."/>
            <person name="Gautier V."/>
            <person name="Ament-Velasquez S.L."/>
            <person name="Kruys A."/>
            <person name="Hutchinson M.I."/>
            <person name="Powell A.J."/>
            <person name="Barry K."/>
            <person name="Miller A.N."/>
            <person name="Grigoriev I.V."/>
            <person name="Debuchy R."/>
            <person name="Gladieux P."/>
            <person name="Thoren M.H."/>
            <person name="Johannesson H."/>
        </authorList>
    </citation>
    <scope>NUCLEOTIDE SEQUENCE</scope>
    <source>
        <strain evidence="5">8032-3</strain>
    </source>
</reference>
<evidence type="ECO:0000256" key="3">
    <source>
        <dbReference type="ARBA" id="ARBA00022679"/>
    </source>
</evidence>
<evidence type="ECO:0000313" key="6">
    <source>
        <dbReference type="Proteomes" id="UP001244011"/>
    </source>
</evidence>
<dbReference type="GO" id="GO:0000009">
    <property type="term" value="F:alpha-1,6-mannosyltransferase activity"/>
    <property type="evidence" value="ECO:0007669"/>
    <property type="project" value="TreeGrafter"/>
</dbReference>
<dbReference type="AlphaFoldDB" id="A0AAJ0C9M9"/>